<dbReference type="InParanoid" id="A0A2N3NBR7"/>
<dbReference type="STRING" id="41688.A0A2N3NBR7"/>
<sequence>MAPSKRNNAKKPANRASESNPAKKRPTGKSSLITDRAVYFWRETDPDYGFLSQWYYCPFTDPDDESIVYFTAEQHIPSSYMMYKKAMLFNDTETAAEILQSTSPGAARALGRKVYPFSDETWNENRLRIVTEGSIAKFTRAVTEEGFARGDGEHTRELPSLPAQSAGEKAEGARVVGKLKAALLQTGDRELVEASPRDRIWGVGFGAANAEFQRAKWGLNLLGKALIETRRRLREENARGEDEGKEPVASGPVVSEP</sequence>
<accession>A0A2N3NBR7</accession>
<keyword evidence="4" id="KW-1185">Reference proteome</keyword>
<evidence type="ECO:0000313" key="4">
    <source>
        <dbReference type="Proteomes" id="UP000233524"/>
    </source>
</evidence>
<proteinExistence type="predicted"/>
<comment type="caution">
    <text evidence="3">The sequence shown here is derived from an EMBL/GenBank/DDBJ whole genome shotgun (WGS) entry which is preliminary data.</text>
</comment>
<organism evidence="3 4">
    <name type="scientific">Lomentospora prolificans</name>
    <dbReference type="NCBI Taxonomy" id="41688"/>
    <lineage>
        <taxon>Eukaryota</taxon>
        <taxon>Fungi</taxon>
        <taxon>Dikarya</taxon>
        <taxon>Ascomycota</taxon>
        <taxon>Pezizomycotina</taxon>
        <taxon>Sordariomycetes</taxon>
        <taxon>Hypocreomycetidae</taxon>
        <taxon>Microascales</taxon>
        <taxon>Microascaceae</taxon>
        <taxon>Lomentospora</taxon>
    </lineage>
</organism>
<name>A0A2N3NBR7_9PEZI</name>
<feature type="domain" description="NADAR" evidence="2">
    <location>
        <begin position="39"/>
        <end position="234"/>
    </location>
</feature>
<evidence type="ECO:0000256" key="1">
    <source>
        <dbReference type="SAM" id="MobiDB-lite"/>
    </source>
</evidence>
<dbReference type="VEuPathDB" id="FungiDB:jhhlp_004491"/>
<dbReference type="Gene3D" id="1.10.357.40">
    <property type="entry name" value="YbiA-like"/>
    <property type="match status" value="1"/>
</dbReference>
<protein>
    <recommendedName>
        <fullName evidence="2">NADAR domain-containing protein</fullName>
    </recommendedName>
</protein>
<feature type="region of interest" description="Disordered" evidence="1">
    <location>
        <begin position="148"/>
        <end position="169"/>
    </location>
</feature>
<feature type="region of interest" description="Disordered" evidence="1">
    <location>
        <begin position="1"/>
        <end position="29"/>
    </location>
</feature>
<dbReference type="EMBL" id="NLAX01000010">
    <property type="protein sequence ID" value="PKS09868.1"/>
    <property type="molecule type" value="Genomic_DNA"/>
</dbReference>
<dbReference type="InterPro" id="IPR037238">
    <property type="entry name" value="YbiA-like_sf"/>
</dbReference>
<dbReference type="SUPFAM" id="SSF143990">
    <property type="entry name" value="YbiA-like"/>
    <property type="match status" value="2"/>
</dbReference>
<dbReference type="CDD" id="cd15457">
    <property type="entry name" value="NADAR"/>
    <property type="match status" value="1"/>
</dbReference>
<gene>
    <name evidence="3" type="ORF">jhhlp_004491</name>
</gene>
<feature type="region of interest" description="Disordered" evidence="1">
    <location>
        <begin position="235"/>
        <end position="257"/>
    </location>
</feature>
<dbReference type="Pfam" id="PF08719">
    <property type="entry name" value="NADAR"/>
    <property type="match status" value="1"/>
</dbReference>
<dbReference type="AlphaFoldDB" id="A0A2N3NBR7"/>
<dbReference type="Proteomes" id="UP000233524">
    <property type="component" value="Unassembled WGS sequence"/>
</dbReference>
<reference evidence="3 4" key="1">
    <citation type="journal article" date="2017" name="G3 (Bethesda)">
        <title>First Draft Genome Sequence of the Pathogenic Fungus Lomentospora prolificans (Formerly Scedosporium prolificans).</title>
        <authorList>
            <person name="Luo R."/>
            <person name="Zimin A."/>
            <person name="Workman R."/>
            <person name="Fan Y."/>
            <person name="Pertea G."/>
            <person name="Grossman N."/>
            <person name="Wear M.P."/>
            <person name="Jia B."/>
            <person name="Miller H."/>
            <person name="Casadevall A."/>
            <person name="Timp W."/>
            <person name="Zhang S.X."/>
            <person name="Salzberg S.L."/>
        </authorList>
    </citation>
    <scope>NUCLEOTIDE SEQUENCE [LARGE SCALE GENOMIC DNA]</scope>
    <source>
        <strain evidence="3 4">JHH-5317</strain>
    </source>
</reference>
<evidence type="ECO:0000313" key="3">
    <source>
        <dbReference type="EMBL" id="PKS09868.1"/>
    </source>
</evidence>
<feature type="compositionally biased region" description="Basic and acidic residues" evidence="1">
    <location>
        <begin position="235"/>
        <end position="246"/>
    </location>
</feature>
<dbReference type="InterPro" id="IPR012816">
    <property type="entry name" value="NADAR"/>
</dbReference>
<dbReference type="OrthoDB" id="206452at2759"/>
<feature type="compositionally biased region" description="Basic and acidic residues" evidence="1">
    <location>
        <begin position="148"/>
        <end position="157"/>
    </location>
</feature>
<evidence type="ECO:0000259" key="2">
    <source>
        <dbReference type="Pfam" id="PF08719"/>
    </source>
</evidence>